<dbReference type="Proteomes" id="UP001152531">
    <property type="component" value="Unassembled WGS sequence"/>
</dbReference>
<accession>A0ACA9YAD3</accession>
<evidence type="ECO:0000313" key="2">
    <source>
        <dbReference type="Proteomes" id="UP001152531"/>
    </source>
</evidence>
<name>A0ACA9YAD3_9ASCO</name>
<dbReference type="EMBL" id="CALSDN010000007">
    <property type="protein sequence ID" value="CAH6721932.1"/>
    <property type="molecule type" value="Genomic_DNA"/>
</dbReference>
<comment type="caution">
    <text evidence="1">The sequence shown here is derived from an EMBL/GenBank/DDBJ whole genome shotgun (WGS) entry which is preliminary data.</text>
</comment>
<keyword evidence="2" id="KW-1185">Reference proteome</keyword>
<proteinExistence type="predicted"/>
<sequence length="557" mass="64653">MSKKLAEEFSMDIPHVTAIELPLIVNDVGKAVNMLGGQEKLKKAAGPTSFVENKKPQLELRLRNDRFHHPIQSISNEREKLLIKVTVPKKNLPPNYKSLSLREIIEINENNNGSTNIQPISIINKTFSFKSINDFQINTKNNQMVNEINDKLINNYSFKTFKELFGEDKFLNNQDYKNPENYFNGDHQLPPPAVFTSIKQVQDYQYAKNQSTETIKTETGELKVISKKALPKLYSKVLDVNNSATPMEPHPELVKSFNELMNSQLVPNSFNYDLLGCIKWLKEIFEIKPIWLRKHLEDIVSNEHKRVLKQALPYVTYIYKNGPWRFCNIKLGVDPKTSQQYWIFQSEYFRVSSYNFRHKSSDSSERVLPQSVKSFNEFSKLSNASINKVKIDGRLIFKGDVLPSTITYQIGDVIDEDVESIIETSRKKGEFFRDLDLKNDGWINRQTIETIRRVIKYKLQQLIKEEPVDRTKITKLINTNYKDVEDELDEEDDNEDNEQDPEVDIEVDEEIDEESSETESPIPESADEIISKIKRMDSSMGDRLSKLTEFIKQESIM</sequence>
<protein>
    <submittedName>
        <fullName evidence="1">Transcription factor tau 95 kDa subunit</fullName>
    </submittedName>
</protein>
<organism evidence="1 2">
    <name type="scientific">[Candida] jaroonii</name>
    <dbReference type="NCBI Taxonomy" id="467808"/>
    <lineage>
        <taxon>Eukaryota</taxon>
        <taxon>Fungi</taxon>
        <taxon>Dikarya</taxon>
        <taxon>Ascomycota</taxon>
        <taxon>Saccharomycotina</taxon>
        <taxon>Pichiomycetes</taxon>
        <taxon>Debaryomycetaceae</taxon>
        <taxon>Yamadazyma</taxon>
    </lineage>
</organism>
<reference evidence="1" key="1">
    <citation type="submission" date="2022-06" db="EMBL/GenBank/DDBJ databases">
        <authorList>
            <person name="Legras J.-L."/>
            <person name="Devillers H."/>
            <person name="Grondin C."/>
        </authorList>
    </citation>
    <scope>NUCLEOTIDE SEQUENCE</scope>
    <source>
        <strain evidence="1">CLIB 1444</strain>
    </source>
</reference>
<gene>
    <name evidence="1" type="ORF">CLIB1444_07S05688</name>
</gene>
<evidence type="ECO:0000313" key="1">
    <source>
        <dbReference type="EMBL" id="CAH6721932.1"/>
    </source>
</evidence>